<evidence type="ECO:0000256" key="2">
    <source>
        <dbReference type="ARBA" id="ARBA00008138"/>
    </source>
</evidence>
<dbReference type="eggNOG" id="COG3315">
    <property type="taxonomic scope" value="Bacteria"/>
</dbReference>
<accession>D6Y4F7</accession>
<evidence type="ECO:0000256" key="5">
    <source>
        <dbReference type="ARBA" id="ARBA00022691"/>
    </source>
</evidence>
<dbReference type="EMBL" id="CP001874">
    <property type="protein sequence ID" value="ADG87211.1"/>
    <property type="molecule type" value="Genomic_DNA"/>
</dbReference>
<dbReference type="Proteomes" id="UP000006640">
    <property type="component" value="Chromosome"/>
</dbReference>
<keyword evidence="3 6" id="KW-0489">Methyltransferase</keyword>
<reference evidence="7 8" key="1">
    <citation type="submission" date="2010-01" db="EMBL/GenBank/DDBJ databases">
        <title>The complete genome of Thermobispora bispora DSM 43833.</title>
        <authorList>
            <consortium name="US DOE Joint Genome Institute (JGI-PGF)"/>
            <person name="Lucas S."/>
            <person name="Copeland A."/>
            <person name="Lapidus A."/>
            <person name="Glavina del Rio T."/>
            <person name="Dalin E."/>
            <person name="Tice H."/>
            <person name="Bruce D."/>
            <person name="Goodwin L."/>
            <person name="Pitluck S."/>
            <person name="Kyrpides N."/>
            <person name="Mavromatis K."/>
            <person name="Ivanova N."/>
            <person name="Mikhailova N."/>
            <person name="Chertkov O."/>
            <person name="Brettin T."/>
            <person name="Detter J.C."/>
            <person name="Han C."/>
            <person name="Larimer F."/>
            <person name="Land M."/>
            <person name="Hauser L."/>
            <person name="Markowitz V."/>
            <person name="Cheng J.-F."/>
            <person name="Hugenholtz P."/>
            <person name="Woyke T."/>
            <person name="Wu D."/>
            <person name="Jando M."/>
            <person name="Schneider S."/>
            <person name="Klenk H.-P."/>
            <person name="Eisen J.A."/>
        </authorList>
    </citation>
    <scope>NUCLEOTIDE SEQUENCE [LARGE SCALE GENOMIC DNA]</scope>
    <source>
        <strain evidence="8">ATCC 19993 / DSM 43833 / CBS 139.67 / JCM 10125 / KCTC 9307 / NBRC 14880 / R51</strain>
    </source>
</reference>
<dbReference type="GO" id="GO:0032259">
    <property type="term" value="P:methylation"/>
    <property type="evidence" value="ECO:0007669"/>
    <property type="project" value="UniProtKB-KW"/>
</dbReference>
<dbReference type="GO" id="GO:0008168">
    <property type="term" value="F:methyltransferase activity"/>
    <property type="evidence" value="ECO:0007669"/>
    <property type="project" value="UniProtKB-UniRule"/>
</dbReference>
<name>D6Y4F7_THEBD</name>
<gene>
    <name evidence="7" type="ordered locus">Tbis_0483</name>
</gene>
<sequence>MRNDGEPSMTALMAAAARAAHLIVDEEPHIFRDTLAYRLLGERAETLVGFHRAHGTEPVLAGARTAAVTRSRYTEDRLTEAIGRGIGQYVILGAGLDSFAYRSPYAGKIRVFEVDHPDTQGWKRALLTASGIPTPPSLRFVPADLEEQFDRLAYGGLDPSRPAFVSWLGVTMYLTRGAVERTLAWLGRLAPGTELVVEYLLPEALWDAAGREYAEHVRAAAAGFGEPWVTFFAPEEMSALLERHGFEVIEQARQREAIDAALWHRSDSLSACDLSVFAHARVRRDPAAGGGA</sequence>
<organism evidence="7 8">
    <name type="scientific">Thermobispora bispora (strain ATCC 19993 / DSM 43833 / CBS 139.67 / JCM 10125 / KCTC 9307 / NBRC 14880 / R51)</name>
    <dbReference type="NCBI Taxonomy" id="469371"/>
    <lineage>
        <taxon>Bacteria</taxon>
        <taxon>Bacillati</taxon>
        <taxon>Actinomycetota</taxon>
        <taxon>Actinomycetes</taxon>
        <taxon>Streptosporangiales</taxon>
        <taxon>Streptosporangiaceae</taxon>
        <taxon>Thermobispora</taxon>
    </lineage>
</organism>
<protein>
    <recommendedName>
        <fullName evidence="6">S-adenosyl-L-methionine-dependent methyltransferase</fullName>
        <ecNumber evidence="6">2.1.1.-</ecNumber>
    </recommendedName>
</protein>
<dbReference type="PANTHER" id="PTHR43619">
    <property type="entry name" value="S-ADENOSYL-L-METHIONINE-DEPENDENT METHYLTRANSFERASE YKTD-RELATED"/>
    <property type="match status" value="1"/>
</dbReference>
<dbReference type="InterPro" id="IPR011610">
    <property type="entry name" value="SAM_mthyl_Trfase_ML2640-like"/>
</dbReference>
<evidence type="ECO:0000256" key="6">
    <source>
        <dbReference type="RuleBase" id="RU362030"/>
    </source>
</evidence>
<evidence type="ECO:0000256" key="1">
    <source>
        <dbReference type="ARBA" id="ARBA00003907"/>
    </source>
</evidence>
<keyword evidence="5 6" id="KW-0949">S-adenosyl-L-methionine</keyword>
<dbReference type="HOGENOM" id="CLU_056160_3_0_11"/>
<dbReference type="InterPro" id="IPR029063">
    <property type="entry name" value="SAM-dependent_MTases_sf"/>
</dbReference>
<keyword evidence="4 7" id="KW-0808">Transferase</keyword>
<dbReference type="RefSeq" id="WP_013130744.1">
    <property type="nucleotide sequence ID" value="NC_014165.1"/>
</dbReference>
<dbReference type="InterPro" id="IPR007213">
    <property type="entry name" value="Ppm1/Ppm2/Tcmp"/>
</dbReference>
<dbReference type="Gene3D" id="3.40.50.150">
    <property type="entry name" value="Vaccinia Virus protein VP39"/>
    <property type="match status" value="1"/>
</dbReference>
<proteinExistence type="inferred from homology"/>
<keyword evidence="8" id="KW-1185">Reference proteome</keyword>
<dbReference type="SUPFAM" id="SSF53335">
    <property type="entry name" value="S-adenosyl-L-methionine-dependent methyltransferases"/>
    <property type="match status" value="1"/>
</dbReference>
<evidence type="ECO:0000256" key="3">
    <source>
        <dbReference type="ARBA" id="ARBA00022603"/>
    </source>
</evidence>
<dbReference type="EC" id="2.1.1.-" evidence="6"/>
<dbReference type="KEGG" id="tbi:Tbis_0483"/>
<comment type="similarity">
    <text evidence="2 6">Belongs to the UPF0677 family.</text>
</comment>
<dbReference type="NCBIfam" id="TIGR00027">
    <property type="entry name" value="mthyl_TIGR00027"/>
    <property type="match status" value="1"/>
</dbReference>
<evidence type="ECO:0000313" key="8">
    <source>
        <dbReference type="Proteomes" id="UP000006640"/>
    </source>
</evidence>
<dbReference type="PANTHER" id="PTHR43619:SF2">
    <property type="entry name" value="S-ADENOSYL-L-METHIONINE-DEPENDENT METHYLTRANSFERASES SUPERFAMILY PROTEIN"/>
    <property type="match status" value="1"/>
</dbReference>
<dbReference type="AlphaFoldDB" id="D6Y4F7"/>
<dbReference type="STRING" id="469371.Tbis_0483"/>
<dbReference type="Pfam" id="PF04072">
    <property type="entry name" value="LCM"/>
    <property type="match status" value="1"/>
</dbReference>
<evidence type="ECO:0000313" key="7">
    <source>
        <dbReference type="EMBL" id="ADG87211.1"/>
    </source>
</evidence>
<evidence type="ECO:0000256" key="4">
    <source>
        <dbReference type="ARBA" id="ARBA00022679"/>
    </source>
</evidence>
<comment type="function">
    <text evidence="1 6">Exhibits S-adenosyl-L-methionine-dependent methyltransferase activity.</text>
</comment>